<evidence type="ECO:0000256" key="2">
    <source>
        <dbReference type="SAM" id="SignalP"/>
    </source>
</evidence>
<feature type="signal peptide" evidence="2">
    <location>
        <begin position="1"/>
        <end position="17"/>
    </location>
</feature>
<feature type="region of interest" description="Disordered" evidence="1">
    <location>
        <begin position="72"/>
        <end position="121"/>
    </location>
</feature>
<evidence type="ECO:0008006" key="5">
    <source>
        <dbReference type="Google" id="ProtNLM"/>
    </source>
</evidence>
<dbReference type="EMBL" id="JAGTJR010000001">
    <property type="protein sequence ID" value="KAH7065069.1"/>
    <property type="molecule type" value="Genomic_DNA"/>
</dbReference>
<sequence length="121" mass="12978">MLTCCLLVLGISSRRLSLPLPGCYDEFDGVNLLPATLPPRPSFCRPAVCPSTSGGSDGSILRYRCYIGGLRSSGQGPQLPESRSRHISQPHPREDFLTHSGHSQHSFGPGELPVQSGDACM</sequence>
<keyword evidence="4" id="KW-1185">Reference proteome</keyword>
<evidence type="ECO:0000256" key="1">
    <source>
        <dbReference type="SAM" id="MobiDB-lite"/>
    </source>
</evidence>
<protein>
    <recommendedName>
        <fullName evidence="5">Secreted protein</fullName>
    </recommendedName>
</protein>
<reference evidence="3 4" key="1">
    <citation type="journal article" date="2021" name="Nat. Commun.">
        <title>Genetic determinants of endophytism in the Arabidopsis root mycobiome.</title>
        <authorList>
            <person name="Mesny F."/>
            <person name="Miyauchi S."/>
            <person name="Thiergart T."/>
            <person name="Pickel B."/>
            <person name="Atanasova L."/>
            <person name="Karlsson M."/>
            <person name="Huettel B."/>
            <person name="Barry K.W."/>
            <person name="Haridas S."/>
            <person name="Chen C."/>
            <person name="Bauer D."/>
            <person name="Andreopoulos W."/>
            <person name="Pangilinan J."/>
            <person name="LaButti K."/>
            <person name="Riley R."/>
            <person name="Lipzen A."/>
            <person name="Clum A."/>
            <person name="Drula E."/>
            <person name="Henrissat B."/>
            <person name="Kohler A."/>
            <person name="Grigoriev I.V."/>
            <person name="Martin F.M."/>
            <person name="Hacquard S."/>
        </authorList>
    </citation>
    <scope>NUCLEOTIDE SEQUENCE [LARGE SCALE GENOMIC DNA]</scope>
    <source>
        <strain evidence="3 4">MPI-SDFR-AT-0080</strain>
    </source>
</reference>
<keyword evidence="2" id="KW-0732">Signal</keyword>
<gene>
    <name evidence="3" type="ORF">B0J12DRAFT_24502</name>
</gene>
<evidence type="ECO:0000313" key="4">
    <source>
        <dbReference type="Proteomes" id="UP000774617"/>
    </source>
</evidence>
<proteinExistence type="predicted"/>
<dbReference type="Proteomes" id="UP000774617">
    <property type="component" value="Unassembled WGS sequence"/>
</dbReference>
<organism evidence="3 4">
    <name type="scientific">Macrophomina phaseolina</name>
    <dbReference type="NCBI Taxonomy" id="35725"/>
    <lineage>
        <taxon>Eukaryota</taxon>
        <taxon>Fungi</taxon>
        <taxon>Dikarya</taxon>
        <taxon>Ascomycota</taxon>
        <taxon>Pezizomycotina</taxon>
        <taxon>Dothideomycetes</taxon>
        <taxon>Dothideomycetes incertae sedis</taxon>
        <taxon>Botryosphaeriales</taxon>
        <taxon>Botryosphaeriaceae</taxon>
        <taxon>Macrophomina</taxon>
    </lineage>
</organism>
<evidence type="ECO:0000313" key="3">
    <source>
        <dbReference type="EMBL" id="KAH7065069.1"/>
    </source>
</evidence>
<name>A0ABQ8GY30_9PEZI</name>
<comment type="caution">
    <text evidence="3">The sequence shown here is derived from an EMBL/GenBank/DDBJ whole genome shotgun (WGS) entry which is preliminary data.</text>
</comment>
<accession>A0ABQ8GY30</accession>
<feature type="chain" id="PRO_5046142922" description="Secreted protein" evidence="2">
    <location>
        <begin position="18"/>
        <end position="121"/>
    </location>
</feature>